<accession>A0A6P2ST60</accession>
<name>A0A6P2ST60_BURL3</name>
<sequence length="435" mass="44975">MPVDNSAAESARSLLNGIDYSALIGGPLQAAITAQAMAAKSTYEFIDKVGLTTDKDGVKQAVNVTFLYQKDGQMVKLIVPLLTIVPVPLILVDEVTIQFKANINAAASSTSEESKSEAIAGELSAQGKIGWGPFSLSAQMKASYSSKKDSKATQDSRYSVEYTQDVFVHASQAGVPAGLATVLNILSSAATGASRNGDMQVSPALSTVMSGDPSQQQMLQVRLQNSSGLFAGNTDVAFQIDPALADKFRMSRAPFGSTIPFDTAGKITSFKTDGDGSLSVMFWAEGEVAAQAIDLTVSASIPAPDGGKADAKSVVVPVRVLHRLPPPATPSLKSAQAMLSIAKGATDKDVLTALRPDGTPAAGVELNFTFDTGGTAFEVEANGKSVEGNSPKTDADGKVEIVCKALDDSSKSVMTVSATIDGAAASTSITLQAKP</sequence>
<dbReference type="Proteomes" id="UP000494274">
    <property type="component" value="Unassembled WGS sequence"/>
</dbReference>
<evidence type="ECO:0000313" key="1">
    <source>
        <dbReference type="EMBL" id="VWC54029.1"/>
    </source>
</evidence>
<dbReference type="InterPro" id="IPR024510">
    <property type="entry name" value="DUF2589"/>
</dbReference>
<dbReference type="SUPFAM" id="SSF49373">
    <property type="entry name" value="Invasin/intimin cell-adhesion fragments"/>
    <property type="match status" value="1"/>
</dbReference>
<dbReference type="InterPro" id="IPR008964">
    <property type="entry name" value="Invasin/intimin_cell_adhesion"/>
</dbReference>
<dbReference type="Gene3D" id="2.60.40.10">
    <property type="entry name" value="Immunoglobulins"/>
    <property type="match status" value="1"/>
</dbReference>
<reference evidence="1 2" key="1">
    <citation type="submission" date="2019-09" db="EMBL/GenBank/DDBJ databases">
        <authorList>
            <person name="Depoorter E."/>
        </authorList>
    </citation>
    <scope>NUCLEOTIDE SEQUENCE [LARGE SCALE GENOMIC DNA]</scope>
    <source>
        <strain evidence="1">R-18112</strain>
    </source>
</reference>
<organism evidence="1 2">
    <name type="scientific">Burkholderia lata (strain ATCC 17760 / DSM 23089 / LMG 22485 / NCIMB 9086 / R18194 / 383)</name>
    <dbReference type="NCBI Taxonomy" id="482957"/>
    <lineage>
        <taxon>Bacteria</taxon>
        <taxon>Pseudomonadati</taxon>
        <taxon>Pseudomonadota</taxon>
        <taxon>Betaproteobacteria</taxon>
        <taxon>Burkholderiales</taxon>
        <taxon>Burkholderiaceae</taxon>
        <taxon>Burkholderia</taxon>
        <taxon>Burkholderia cepacia complex</taxon>
    </lineage>
</organism>
<dbReference type="InterPro" id="IPR013783">
    <property type="entry name" value="Ig-like_fold"/>
</dbReference>
<gene>
    <name evidence="1" type="ORF">BLA18112_00021</name>
</gene>
<dbReference type="RefSeq" id="WP_175041668.1">
    <property type="nucleotide sequence ID" value="NZ_CABVQI010000001.1"/>
</dbReference>
<dbReference type="AlphaFoldDB" id="A0A6P2ST60"/>
<dbReference type="EMBL" id="CABVQI010000001">
    <property type="protein sequence ID" value="VWC54029.1"/>
    <property type="molecule type" value="Genomic_DNA"/>
</dbReference>
<evidence type="ECO:0008006" key="3">
    <source>
        <dbReference type="Google" id="ProtNLM"/>
    </source>
</evidence>
<protein>
    <recommendedName>
        <fullName evidence="3">DUF2589 domain-containing protein</fullName>
    </recommendedName>
</protein>
<dbReference type="Pfam" id="PF11655">
    <property type="entry name" value="DUF2589"/>
    <property type="match status" value="1"/>
</dbReference>
<proteinExistence type="predicted"/>
<evidence type="ECO:0000313" key="2">
    <source>
        <dbReference type="Proteomes" id="UP000494274"/>
    </source>
</evidence>